<reference evidence="2 3" key="1">
    <citation type="submission" date="2021-03" db="EMBL/GenBank/DDBJ databases">
        <title>Genomic Encyclopedia of Type Strains, Phase IV (KMG-IV): sequencing the most valuable type-strain genomes for metagenomic binning, comparative biology and taxonomic classification.</title>
        <authorList>
            <person name="Goeker M."/>
        </authorList>
    </citation>
    <scope>NUCLEOTIDE SEQUENCE [LARGE SCALE GENOMIC DNA]</scope>
    <source>
        <strain evidence="2 3">DSM 28650</strain>
    </source>
</reference>
<dbReference type="EMBL" id="JAGGLL010000038">
    <property type="protein sequence ID" value="MBP2023801.1"/>
    <property type="molecule type" value="Genomic_DNA"/>
</dbReference>
<sequence>MKISEFAKKSGVTVKTLLHYDKIGLLQPS</sequence>
<dbReference type="Pfam" id="PF00376">
    <property type="entry name" value="MerR"/>
    <property type="match status" value="1"/>
</dbReference>
<accession>A0ABS4K7N3</accession>
<gene>
    <name evidence="2" type="ORF">J2Z44_003643</name>
</gene>
<keyword evidence="3" id="KW-1185">Reference proteome</keyword>
<dbReference type="Gene3D" id="1.10.1660.10">
    <property type="match status" value="1"/>
</dbReference>
<name>A0ABS4K7N3_9CLOT</name>
<dbReference type="SUPFAM" id="SSF46955">
    <property type="entry name" value="Putative DNA-binding domain"/>
    <property type="match status" value="1"/>
</dbReference>
<dbReference type="PROSITE" id="PS50937">
    <property type="entry name" value="HTH_MERR_2"/>
    <property type="match status" value="1"/>
</dbReference>
<evidence type="ECO:0000313" key="3">
    <source>
        <dbReference type="Proteomes" id="UP001519308"/>
    </source>
</evidence>
<feature type="domain" description="HTH merR-type" evidence="1">
    <location>
        <begin position="1"/>
        <end position="29"/>
    </location>
</feature>
<keyword evidence="2" id="KW-0238">DNA-binding</keyword>
<protein>
    <submittedName>
        <fullName evidence="2">DNA-binding transcriptional MerR regulator</fullName>
    </submittedName>
</protein>
<dbReference type="InterPro" id="IPR009061">
    <property type="entry name" value="DNA-bd_dom_put_sf"/>
</dbReference>
<evidence type="ECO:0000259" key="1">
    <source>
        <dbReference type="PROSITE" id="PS50937"/>
    </source>
</evidence>
<dbReference type="InterPro" id="IPR000551">
    <property type="entry name" value="MerR-type_HTH_dom"/>
</dbReference>
<comment type="caution">
    <text evidence="2">The sequence shown here is derived from an EMBL/GenBank/DDBJ whole genome shotgun (WGS) entry which is preliminary data.</text>
</comment>
<organism evidence="2 3">
    <name type="scientific">Clostridium punense</name>
    <dbReference type="NCBI Taxonomy" id="1054297"/>
    <lineage>
        <taxon>Bacteria</taxon>
        <taxon>Bacillati</taxon>
        <taxon>Bacillota</taxon>
        <taxon>Clostridia</taxon>
        <taxon>Eubacteriales</taxon>
        <taxon>Clostridiaceae</taxon>
        <taxon>Clostridium</taxon>
    </lineage>
</organism>
<evidence type="ECO:0000313" key="2">
    <source>
        <dbReference type="EMBL" id="MBP2023801.1"/>
    </source>
</evidence>
<dbReference type="Proteomes" id="UP001519308">
    <property type="component" value="Unassembled WGS sequence"/>
</dbReference>
<dbReference type="GO" id="GO:0003677">
    <property type="term" value="F:DNA binding"/>
    <property type="evidence" value="ECO:0007669"/>
    <property type="project" value="UniProtKB-KW"/>
</dbReference>
<proteinExistence type="predicted"/>